<accession>A0ABS4EK37</accession>
<evidence type="ECO:0000313" key="2">
    <source>
        <dbReference type="EMBL" id="MBP1858305.1"/>
    </source>
</evidence>
<proteinExistence type="predicted"/>
<evidence type="ECO:0000313" key="3">
    <source>
        <dbReference type="Proteomes" id="UP000823786"/>
    </source>
</evidence>
<protein>
    <recommendedName>
        <fullName evidence="4">Lytic murein transglycosylase</fullName>
    </recommendedName>
</protein>
<evidence type="ECO:0000256" key="1">
    <source>
        <dbReference type="SAM" id="MobiDB-lite"/>
    </source>
</evidence>
<evidence type="ECO:0008006" key="4">
    <source>
        <dbReference type="Google" id="ProtNLM"/>
    </source>
</evidence>
<dbReference type="Proteomes" id="UP000823786">
    <property type="component" value="Unassembled WGS sequence"/>
</dbReference>
<organism evidence="2 3">
    <name type="scientific">Rhizobium herbae</name>
    <dbReference type="NCBI Taxonomy" id="508661"/>
    <lineage>
        <taxon>Bacteria</taxon>
        <taxon>Pseudomonadati</taxon>
        <taxon>Pseudomonadota</taxon>
        <taxon>Alphaproteobacteria</taxon>
        <taxon>Hyphomicrobiales</taxon>
        <taxon>Rhizobiaceae</taxon>
        <taxon>Rhizobium/Agrobacterium group</taxon>
        <taxon>Rhizobium</taxon>
    </lineage>
</organism>
<comment type="caution">
    <text evidence="2">The sequence shown here is derived from an EMBL/GenBank/DDBJ whole genome shotgun (WGS) entry which is preliminary data.</text>
</comment>
<dbReference type="EMBL" id="JAGGJV010000003">
    <property type="protein sequence ID" value="MBP1858305.1"/>
    <property type="molecule type" value="Genomic_DNA"/>
</dbReference>
<feature type="compositionally biased region" description="Basic and acidic residues" evidence="1">
    <location>
        <begin position="23"/>
        <end position="36"/>
    </location>
</feature>
<sequence length="48" mass="5241">MKGLLLYAEPPPHPPFGHLLPAGEKREAHLPLEGRVKNPPGPWPSLTP</sequence>
<gene>
    <name evidence="2" type="ORF">J2Z75_001813</name>
</gene>
<feature type="region of interest" description="Disordered" evidence="1">
    <location>
        <begin position="1"/>
        <end position="48"/>
    </location>
</feature>
<name>A0ABS4EK37_9HYPH</name>
<reference evidence="2 3" key="1">
    <citation type="submission" date="2021-03" db="EMBL/GenBank/DDBJ databases">
        <title>Genomic Encyclopedia of Type Strains, Phase IV (KMG-IV): sequencing the most valuable type-strain genomes for metagenomic binning, comparative biology and taxonomic classification.</title>
        <authorList>
            <person name="Goeker M."/>
        </authorList>
    </citation>
    <scope>NUCLEOTIDE SEQUENCE [LARGE SCALE GENOMIC DNA]</scope>
    <source>
        <strain evidence="2 3">DSM 26427</strain>
    </source>
</reference>
<feature type="compositionally biased region" description="Pro residues" evidence="1">
    <location>
        <begin position="39"/>
        <end position="48"/>
    </location>
</feature>
<keyword evidence="3" id="KW-1185">Reference proteome</keyword>